<name>G5JVU4_9STRE</name>
<evidence type="ECO:0000313" key="2">
    <source>
        <dbReference type="Proteomes" id="UP000003573"/>
    </source>
</evidence>
<proteinExistence type="predicted"/>
<comment type="caution">
    <text evidence="1">The sequence shown here is derived from an EMBL/GenBank/DDBJ whole genome shotgun (WGS) entry which is preliminary data.</text>
</comment>
<reference evidence="1 2" key="1">
    <citation type="journal article" date="2014" name="Int. J. Syst. Evol. Microbiol.">
        <title>Phylogenomics and the dynamic genome evolution of the genus Streptococcus.</title>
        <authorList>
            <consortium name="The Broad Institute Genome Sequencing Platform"/>
            <person name="Richards V.P."/>
            <person name="Palmer S.R."/>
            <person name="Pavinski Bitar P.D."/>
            <person name="Qin X."/>
            <person name="Weinstock G.M."/>
            <person name="Highlander S.K."/>
            <person name="Town C.D."/>
            <person name="Burne R.A."/>
            <person name="Stanhope M.J."/>
        </authorList>
    </citation>
    <scope>NUCLEOTIDE SEQUENCE [LARGE SCALE GENOMIC DNA]</scope>
    <source>
        <strain evidence="1 2">NCTC 11558</strain>
    </source>
</reference>
<sequence length="57" mass="6614">MLIDIAKGLTIKMKLVKRPASFKIRSIRSNIKIAVIRKNGLSSQTLKRENEEKPFFR</sequence>
<accession>G5JVU4</accession>
<dbReference type="Proteomes" id="UP000003573">
    <property type="component" value="Unassembled WGS sequence"/>
</dbReference>
<organism evidence="1 2">
    <name type="scientific">Streptococcus macacae NCTC 11558</name>
    <dbReference type="NCBI Taxonomy" id="764298"/>
    <lineage>
        <taxon>Bacteria</taxon>
        <taxon>Bacillati</taxon>
        <taxon>Bacillota</taxon>
        <taxon>Bacilli</taxon>
        <taxon>Lactobacillales</taxon>
        <taxon>Streptococcaceae</taxon>
        <taxon>Streptococcus</taxon>
    </lineage>
</organism>
<evidence type="ECO:0000313" key="1">
    <source>
        <dbReference type="EMBL" id="EHJ52493.1"/>
    </source>
</evidence>
<gene>
    <name evidence="1" type="ORF">STRMA_1112</name>
</gene>
<dbReference type="AlphaFoldDB" id="G5JVU4"/>
<keyword evidence="2" id="KW-1185">Reference proteome</keyword>
<protein>
    <submittedName>
        <fullName evidence="1">Uncharacterized protein</fullName>
    </submittedName>
</protein>
<dbReference type="EMBL" id="AEUW02000001">
    <property type="protein sequence ID" value="EHJ52493.1"/>
    <property type="molecule type" value="Genomic_DNA"/>
</dbReference>